<evidence type="ECO:0000313" key="2">
    <source>
        <dbReference type="Proteomes" id="UP000003146"/>
    </source>
</evidence>
<dbReference type="HOGENOM" id="CLU_3180001_0_0_10"/>
<evidence type="ECO:0000313" key="1">
    <source>
        <dbReference type="EMBL" id="EDV01879.1"/>
    </source>
</evidence>
<protein>
    <submittedName>
        <fullName evidence="1">Uncharacterized protein</fullName>
    </submittedName>
</protein>
<accession>B3JGH7</accession>
<name>B3JGH7_9BACT</name>
<dbReference type="EMBL" id="ABIY02000067">
    <property type="protein sequence ID" value="EDV01879.1"/>
    <property type="molecule type" value="Genomic_DNA"/>
</dbReference>
<sequence>MVNLGRKRNKVFIILLKVLSISKDWQQISSIRKYIQIETCKRSLGQ</sequence>
<reference evidence="1 2" key="2">
    <citation type="submission" date="2008-04" db="EMBL/GenBank/DDBJ databases">
        <authorList>
            <person name="Fulton L."/>
            <person name="Clifton S."/>
            <person name="Fulton B."/>
            <person name="Xu J."/>
            <person name="Minx P."/>
            <person name="Pepin K.H."/>
            <person name="Johnson M."/>
            <person name="Thiruvilangam P."/>
            <person name="Bhonagiri V."/>
            <person name="Nash W.E."/>
            <person name="Mardis E.R."/>
            <person name="Wilson R.K."/>
        </authorList>
    </citation>
    <scope>NUCLEOTIDE SEQUENCE [LARGE SCALE GENOMIC DNA]</scope>
    <source>
        <strain evidence="1 2">DSM 17136</strain>
    </source>
</reference>
<dbReference type="Proteomes" id="UP000003146">
    <property type="component" value="Unassembled WGS sequence"/>
</dbReference>
<dbReference type="AlphaFoldDB" id="B3JGH7"/>
<organism evidence="1 2">
    <name type="scientific">Phocaeicola coprocola DSM 17136</name>
    <dbReference type="NCBI Taxonomy" id="470145"/>
    <lineage>
        <taxon>Bacteria</taxon>
        <taxon>Pseudomonadati</taxon>
        <taxon>Bacteroidota</taxon>
        <taxon>Bacteroidia</taxon>
        <taxon>Bacteroidales</taxon>
        <taxon>Bacteroidaceae</taxon>
        <taxon>Phocaeicola</taxon>
    </lineage>
</organism>
<proteinExistence type="predicted"/>
<gene>
    <name evidence="1" type="ORF">BACCOP_00979</name>
</gene>
<comment type="caution">
    <text evidence="1">The sequence shown here is derived from an EMBL/GenBank/DDBJ whole genome shotgun (WGS) entry which is preliminary data.</text>
</comment>
<reference evidence="1 2" key="1">
    <citation type="submission" date="2008-04" db="EMBL/GenBank/DDBJ databases">
        <title>Draft genome sequence of Bacteroides coprocola (DSM 17136).</title>
        <authorList>
            <person name="Sudarsanam P."/>
            <person name="Ley R."/>
            <person name="Guruge J."/>
            <person name="Turnbaugh P.J."/>
            <person name="Mahowald M."/>
            <person name="Liep D."/>
            <person name="Gordon J."/>
        </authorList>
    </citation>
    <scope>NUCLEOTIDE SEQUENCE [LARGE SCALE GENOMIC DNA]</scope>
    <source>
        <strain evidence="1 2">DSM 17136</strain>
    </source>
</reference>